<dbReference type="InterPro" id="IPR016181">
    <property type="entry name" value="Acyl_CoA_acyltransferase"/>
</dbReference>
<protein>
    <recommendedName>
        <fullName evidence="6">N-acetyltransferase domain-containing protein</fullName>
    </recommendedName>
</protein>
<evidence type="ECO:0008006" key="6">
    <source>
        <dbReference type="Google" id="ProtNLM"/>
    </source>
</evidence>
<dbReference type="EMBL" id="NAJN01000272">
    <property type="protein sequence ID" value="TKA75783.1"/>
    <property type="molecule type" value="Genomic_DNA"/>
</dbReference>
<feature type="region of interest" description="Disordered" evidence="3">
    <location>
        <begin position="349"/>
        <end position="392"/>
    </location>
</feature>
<evidence type="ECO:0000313" key="5">
    <source>
        <dbReference type="Proteomes" id="UP000308768"/>
    </source>
</evidence>
<dbReference type="AlphaFoldDB" id="A0A4U0XK67"/>
<evidence type="ECO:0000313" key="4">
    <source>
        <dbReference type="EMBL" id="TKA75783.1"/>
    </source>
</evidence>
<name>A0A4U0XK67_9PEZI</name>
<comment type="caution">
    <text evidence="4">The sequence shown here is derived from an EMBL/GenBank/DDBJ whole genome shotgun (WGS) entry which is preliminary data.</text>
</comment>
<feature type="compositionally biased region" description="Low complexity" evidence="3">
    <location>
        <begin position="61"/>
        <end position="98"/>
    </location>
</feature>
<organism evidence="4 5">
    <name type="scientific">Cryomyces minteri</name>
    <dbReference type="NCBI Taxonomy" id="331657"/>
    <lineage>
        <taxon>Eukaryota</taxon>
        <taxon>Fungi</taxon>
        <taxon>Dikarya</taxon>
        <taxon>Ascomycota</taxon>
        <taxon>Pezizomycotina</taxon>
        <taxon>Dothideomycetes</taxon>
        <taxon>Dothideomycetes incertae sedis</taxon>
        <taxon>Cryomyces</taxon>
    </lineage>
</organism>
<accession>A0A4U0XK67</accession>
<feature type="region of interest" description="Disordered" evidence="3">
    <location>
        <begin position="185"/>
        <end position="212"/>
    </location>
</feature>
<keyword evidence="5" id="KW-1185">Reference proteome</keyword>
<gene>
    <name evidence="4" type="ORF">B0A49_03290</name>
</gene>
<proteinExistence type="predicted"/>
<evidence type="ECO:0000256" key="2">
    <source>
        <dbReference type="ARBA" id="ARBA00023315"/>
    </source>
</evidence>
<reference evidence="4 5" key="1">
    <citation type="submission" date="2017-03" db="EMBL/GenBank/DDBJ databases">
        <title>Genomes of endolithic fungi from Antarctica.</title>
        <authorList>
            <person name="Coleine C."/>
            <person name="Masonjones S."/>
            <person name="Stajich J.E."/>
        </authorList>
    </citation>
    <scope>NUCLEOTIDE SEQUENCE [LARGE SCALE GENOMIC DNA]</scope>
    <source>
        <strain evidence="4 5">CCFEE 5187</strain>
    </source>
</reference>
<dbReference type="GO" id="GO:1990189">
    <property type="term" value="F:protein N-terminal-serine acetyltransferase activity"/>
    <property type="evidence" value="ECO:0007669"/>
    <property type="project" value="TreeGrafter"/>
</dbReference>
<dbReference type="PANTHER" id="PTHR23091:SF4">
    <property type="entry name" value="N-TERMINAL AMINO-ACID N(ALPHA)-ACETYLTRANSFERASE NATA"/>
    <property type="match status" value="1"/>
</dbReference>
<dbReference type="SUPFAM" id="SSF55729">
    <property type="entry name" value="Acyl-CoA N-acyltransferases (Nat)"/>
    <property type="match status" value="1"/>
</dbReference>
<feature type="region of interest" description="Disordered" evidence="3">
    <location>
        <begin position="399"/>
        <end position="418"/>
    </location>
</feature>
<feature type="compositionally biased region" description="Acidic residues" evidence="3">
    <location>
        <begin position="351"/>
        <end position="366"/>
    </location>
</feature>
<dbReference type="STRING" id="331657.A0A4U0XK67"/>
<keyword evidence="2" id="KW-0012">Acyltransferase</keyword>
<evidence type="ECO:0000256" key="3">
    <source>
        <dbReference type="SAM" id="MobiDB-lite"/>
    </source>
</evidence>
<dbReference type="Gene3D" id="3.40.630.30">
    <property type="match status" value="1"/>
</dbReference>
<evidence type="ECO:0000256" key="1">
    <source>
        <dbReference type="ARBA" id="ARBA00022679"/>
    </source>
</evidence>
<keyword evidence="1" id="KW-0808">Transferase</keyword>
<dbReference type="GO" id="GO:1990190">
    <property type="term" value="F:protein-N-terminal-glutamate acetyltransferase activity"/>
    <property type="evidence" value="ECO:0007669"/>
    <property type="project" value="TreeGrafter"/>
</dbReference>
<dbReference type="GO" id="GO:0031415">
    <property type="term" value="C:NatA complex"/>
    <property type="evidence" value="ECO:0007669"/>
    <property type="project" value="InterPro"/>
</dbReference>
<feature type="region of interest" description="Disordered" evidence="3">
    <location>
        <begin position="1"/>
        <end position="118"/>
    </location>
</feature>
<dbReference type="PANTHER" id="PTHR23091">
    <property type="entry name" value="N-TERMINAL ACETYLTRANSFERASE"/>
    <property type="match status" value="1"/>
</dbReference>
<dbReference type="InterPro" id="IPR045047">
    <property type="entry name" value="Ard1-like"/>
</dbReference>
<sequence>MPSSSHSNGGGSAASGLFSRKGSSFFHARAQQSSSPPAPSSTATTPPNPGSTPRSHKRESSILSLSSSVTDLGTSVRRSVSLRSRSSYGSSRTRSPPSNTLSFSYSPEKGARSVNTTLSKPSLSLGHIIHGSRSSETLNYSQLSPPEHIYNRSPLSAVDPPKSTFGTMPAAAFGHNLRRLDTSEAGKTQNTSNGQGGATLSPPLPNPPLQAIAGANNPRALHQHINDTASKRIATLDYLRKAHEGHLYYFKTLQLSPSDLSRLPSLSPSRQARRAAHYLLLGYSLPTVLDLNAANPSEFSLHVRVSNTAALRLYRDTLGFKVEKIEAKYYADGEDAYSMKMDLTHLRDGVGVDDESSDEEDGDEGEAVGSVGKAGEAGASETKKKGGRKMKVKVGRGLGVGELVERNESQKAESTGLH</sequence>
<dbReference type="OrthoDB" id="25586at2759"/>
<dbReference type="Proteomes" id="UP000308768">
    <property type="component" value="Unassembled WGS sequence"/>
</dbReference>